<dbReference type="Gene3D" id="2.60.40.10">
    <property type="entry name" value="Immunoglobulins"/>
    <property type="match status" value="1"/>
</dbReference>
<dbReference type="InterPro" id="IPR005467">
    <property type="entry name" value="His_kinase_dom"/>
</dbReference>
<evidence type="ECO:0000256" key="1">
    <source>
        <dbReference type="ARBA" id="ARBA00000085"/>
    </source>
</evidence>
<dbReference type="InterPro" id="IPR036097">
    <property type="entry name" value="HisK_dim/P_sf"/>
</dbReference>
<gene>
    <name evidence="15" type="ORF">EV194_11355</name>
</gene>
<dbReference type="CDD" id="cd00082">
    <property type="entry name" value="HisKA"/>
    <property type="match status" value="1"/>
</dbReference>
<dbReference type="InterPro" id="IPR011123">
    <property type="entry name" value="Y_Y_Y"/>
</dbReference>
<dbReference type="Gene3D" id="3.30.565.10">
    <property type="entry name" value="Histidine kinase-like ATPase, C-terminal domain"/>
    <property type="match status" value="1"/>
</dbReference>
<comment type="subcellular location">
    <subcellularLocation>
        <location evidence="2">Cell membrane</location>
    </subcellularLocation>
</comment>
<dbReference type="Proteomes" id="UP000295221">
    <property type="component" value="Unassembled WGS sequence"/>
</dbReference>
<keyword evidence="13" id="KW-0812">Transmembrane</keyword>
<evidence type="ECO:0000256" key="3">
    <source>
        <dbReference type="ARBA" id="ARBA00012438"/>
    </source>
</evidence>
<feature type="domain" description="Histidine kinase" evidence="14">
    <location>
        <begin position="896"/>
        <end position="1113"/>
    </location>
</feature>
<evidence type="ECO:0000256" key="11">
    <source>
        <dbReference type="ARBA" id="ARBA00023136"/>
    </source>
</evidence>
<dbReference type="Pfam" id="PF00512">
    <property type="entry name" value="HisKA"/>
    <property type="match status" value="1"/>
</dbReference>
<dbReference type="PROSITE" id="PS50109">
    <property type="entry name" value="HIS_KIN"/>
    <property type="match status" value="1"/>
</dbReference>
<evidence type="ECO:0000256" key="8">
    <source>
        <dbReference type="ARBA" id="ARBA00022777"/>
    </source>
</evidence>
<dbReference type="SUPFAM" id="SSF47384">
    <property type="entry name" value="Homodimeric domain of signal transducing histidine kinase"/>
    <property type="match status" value="1"/>
</dbReference>
<proteinExistence type="predicted"/>
<dbReference type="CDD" id="cd16922">
    <property type="entry name" value="HATPase_EvgS-ArcB-TorS-like"/>
    <property type="match status" value="1"/>
</dbReference>
<dbReference type="PANTHER" id="PTHR43547:SF2">
    <property type="entry name" value="HYBRID SIGNAL TRANSDUCTION HISTIDINE KINASE C"/>
    <property type="match status" value="1"/>
</dbReference>
<dbReference type="GO" id="GO:0000155">
    <property type="term" value="F:phosphorelay sensor kinase activity"/>
    <property type="evidence" value="ECO:0007669"/>
    <property type="project" value="InterPro"/>
</dbReference>
<dbReference type="EC" id="2.7.13.3" evidence="3"/>
<evidence type="ECO:0000256" key="7">
    <source>
        <dbReference type="ARBA" id="ARBA00022741"/>
    </source>
</evidence>
<keyword evidence="5" id="KW-0597">Phosphoprotein</keyword>
<dbReference type="SMART" id="SM00387">
    <property type="entry name" value="HATPase_c"/>
    <property type="match status" value="1"/>
</dbReference>
<dbReference type="InterPro" id="IPR003661">
    <property type="entry name" value="HisK_dim/P_dom"/>
</dbReference>
<evidence type="ECO:0000256" key="5">
    <source>
        <dbReference type="ARBA" id="ARBA00022553"/>
    </source>
</evidence>
<evidence type="ECO:0000256" key="9">
    <source>
        <dbReference type="ARBA" id="ARBA00022840"/>
    </source>
</evidence>
<keyword evidence="7" id="KW-0547">Nucleotide-binding</keyword>
<dbReference type="CDD" id="cd00146">
    <property type="entry name" value="PKD"/>
    <property type="match status" value="1"/>
</dbReference>
<dbReference type="SUPFAM" id="SSF55874">
    <property type="entry name" value="ATPase domain of HSP90 chaperone/DNA topoisomerase II/histidine kinase"/>
    <property type="match status" value="1"/>
</dbReference>
<evidence type="ECO:0000313" key="15">
    <source>
        <dbReference type="EMBL" id="TCO06140.1"/>
    </source>
</evidence>
<keyword evidence="4" id="KW-1003">Cell membrane</keyword>
<dbReference type="PANTHER" id="PTHR43547">
    <property type="entry name" value="TWO-COMPONENT HISTIDINE KINASE"/>
    <property type="match status" value="1"/>
</dbReference>
<keyword evidence="11 13" id="KW-0472">Membrane</keyword>
<dbReference type="Pfam" id="PF07495">
    <property type="entry name" value="Y_Y_Y"/>
    <property type="match status" value="1"/>
</dbReference>
<keyword evidence="16" id="KW-1185">Reference proteome</keyword>
<evidence type="ECO:0000256" key="10">
    <source>
        <dbReference type="ARBA" id="ARBA00023012"/>
    </source>
</evidence>
<dbReference type="FunFam" id="3.30.565.10:FF:000023">
    <property type="entry name" value="PAS domain-containing sensor histidine kinase"/>
    <property type="match status" value="1"/>
</dbReference>
<evidence type="ECO:0000256" key="4">
    <source>
        <dbReference type="ARBA" id="ARBA00022475"/>
    </source>
</evidence>
<dbReference type="InterPro" id="IPR004358">
    <property type="entry name" value="Sig_transdc_His_kin-like_C"/>
</dbReference>
<keyword evidence="13" id="KW-1133">Transmembrane helix</keyword>
<dbReference type="Gene3D" id="1.10.287.130">
    <property type="match status" value="1"/>
</dbReference>
<comment type="catalytic activity">
    <reaction evidence="1">
        <text>ATP + protein L-histidine = ADP + protein N-phospho-L-histidine.</text>
        <dbReference type="EC" id="2.7.13.3"/>
    </reaction>
</comment>
<dbReference type="Pfam" id="PF07494">
    <property type="entry name" value="Reg_prop"/>
    <property type="match status" value="5"/>
</dbReference>
<dbReference type="EMBL" id="SLWK01000013">
    <property type="protein sequence ID" value="TCO06140.1"/>
    <property type="molecule type" value="Genomic_DNA"/>
</dbReference>
<feature type="transmembrane region" description="Helical" evidence="13">
    <location>
        <begin position="790"/>
        <end position="812"/>
    </location>
</feature>
<dbReference type="Gene3D" id="2.130.10.10">
    <property type="entry name" value="YVTN repeat-like/Quinoprotein amine dehydrogenase"/>
    <property type="match status" value="3"/>
</dbReference>
<dbReference type="InterPro" id="IPR015943">
    <property type="entry name" value="WD40/YVTN_repeat-like_dom_sf"/>
</dbReference>
<comment type="caution">
    <text evidence="15">The sequence shown here is derived from an EMBL/GenBank/DDBJ whole genome shotgun (WGS) entry which is preliminary data.</text>
</comment>
<dbReference type="AlphaFoldDB" id="A0A4R2GE04"/>
<dbReference type="PRINTS" id="PR00344">
    <property type="entry name" value="BCTRLSENSOR"/>
</dbReference>
<organism evidence="15 16">
    <name type="scientific">Natronoflexus pectinivorans</name>
    <dbReference type="NCBI Taxonomy" id="682526"/>
    <lineage>
        <taxon>Bacteria</taxon>
        <taxon>Pseudomonadati</taxon>
        <taxon>Bacteroidota</taxon>
        <taxon>Bacteroidia</taxon>
        <taxon>Marinilabiliales</taxon>
        <taxon>Marinilabiliaceae</taxon>
        <taxon>Natronoflexus</taxon>
    </lineage>
</organism>
<keyword evidence="9" id="KW-0067">ATP-binding</keyword>
<dbReference type="Pfam" id="PF02518">
    <property type="entry name" value="HATPase_c"/>
    <property type="match status" value="1"/>
</dbReference>
<dbReference type="InterPro" id="IPR036890">
    <property type="entry name" value="HATPase_C_sf"/>
</dbReference>
<dbReference type="InterPro" id="IPR013783">
    <property type="entry name" value="Ig-like_fold"/>
</dbReference>
<keyword evidence="10" id="KW-0902">Two-component regulatory system</keyword>
<dbReference type="GO" id="GO:0005886">
    <property type="term" value="C:plasma membrane"/>
    <property type="evidence" value="ECO:0007669"/>
    <property type="project" value="UniProtKB-SubCell"/>
</dbReference>
<keyword evidence="8 15" id="KW-0418">Kinase</keyword>
<keyword evidence="6" id="KW-0808">Transferase</keyword>
<name>A0A4R2GE04_9BACT</name>
<evidence type="ECO:0000259" key="14">
    <source>
        <dbReference type="PROSITE" id="PS50109"/>
    </source>
</evidence>
<dbReference type="InterPro" id="IPR003594">
    <property type="entry name" value="HATPase_dom"/>
</dbReference>
<dbReference type="InterPro" id="IPR011110">
    <property type="entry name" value="Reg_prop"/>
</dbReference>
<feature type="coiled-coil region" evidence="12">
    <location>
        <begin position="830"/>
        <end position="882"/>
    </location>
</feature>
<evidence type="ECO:0000256" key="6">
    <source>
        <dbReference type="ARBA" id="ARBA00022679"/>
    </source>
</evidence>
<evidence type="ECO:0000256" key="13">
    <source>
        <dbReference type="SAM" id="Phobius"/>
    </source>
</evidence>
<dbReference type="FunFam" id="2.60.40.10:FF:000791">
    <property type="entry name" value="Two-component system sensor histidine kinase/response regulator"/>
    <property type="match status" value="1"/>
</dbReference>
<accession>A0A4R2GE04</accession>
<keyword evidence="12" id="KW-0175">Coiled coil</keyword>
<evidence type="ECO:0000313" key="16">
    <source>
        <dbReference type="Proteomes" id="UP000295221"/>
    </source>
</evidence>
<protein>
    <recommendedName>
        <fullName evidence="3">histidine kinase</fullName>
        <ecNumber evidence="3">2.7.13.3</ecNumber>
    </recommendedName>
</protein>
<dbReference type="RefSeq" id="WP_132434749.1">
    <property type="nucleotide sequence ID" value="NZ_SLWK01000013.1"/>
</dbReference>
<dbReference type="OrthoDB" id="358279at2"/>
<evidence type="ECO:0000256" key="12">
    <source>
        <dbReference type="SAM" id="Coils"/>
    </source>
</evidence>
<dbReference type="GO" id="GO:0005524">
    <property type="term" value="F:ATP binding"/>
    <property type="evidence" value="ECO:0007669"/>
    <property type="project" value="UniProtKB-KW"/>
</dbReference>
<dbReference type="SUPFAM" id="SSF63829">
    <property type="entry name" value="Calcium-dependent phosphotriesterase"/>
    <property type="match status" value="3"/>
</dbReference>
<sequence>MLRIILTYIILIFSSLCSIAQNQNKQFIQFTTATGLSHSHVRAIYQDRFGYMWFGTGDGLNRFDGHNFRVFTAGLTQYEGLIHPSINDISKKNKDEMWICTSLGVSIYNLNTDAIYPFHYFQNQNIERSFTDSKSNVWFGSQNGLFKYIPEKDTIITFTHSDSPKSLSHNQVRSIFEDSSGNLWIGTNNGLNLYLPEEKSFKRYDTDFKGEVRAIVEDKNNRLWIGVSRDGVYEFKNYLAFPENGTFSKLTNSNVNKLIIRDNQLWIGNSSGGNVTVVDLNSVTNNRESIKFSTYAHYPQNMWGLSDNNISSLYKDRNGDIWIGTYSGGVNLYSARIKQFRNYIVNPVPGMSISSHLITSFLDDDDYLWIGTGAGLDRLKKATGEIKTFYSSSYSSGTLKGEGVVALYRDSRENFWVGTWNGGLNLFNPDTEAFKTYAPSENPGSISSPHVFAIKEDQNNNLWVATIHGGLNRFDYENESFEVYRNNPDDPYSLPHNSVNHFFEASDGTLMLTCYSAFSIFNKESGTFTNFIHDPSDPKSLRRGQTLFVFEDSNNNIWVAGNLGLNLFNKEDRTFIHYTTYHGLPNNTIQGILEDDHKNLWISTNKGIAKFINGAETPQKPNFRLYDQFDGLAADDFRPRAAKRGTDGYMNFGTSRGFVRFHPDHIHDNPIPPEIIITDFQVFGTDETENIEEQLGKINVNNIDEIRLKYRQNNITIFYSAINYLNPQKNRYKYQLEGYESQWHEVENRRFATYTNLSPGRYTFKVAGTNNDGIWSLEPKELKIVIIPPWWQTPIFRIATILFILLCVYLGIQYRFRAIRRRNMELEESVAKRTQELSETNALLEESKEEITCQNYELERHRNQLEDLVTERTKELIKAKEQAEISDKLKTAFLANLSHELRTPMNAIVGFSNLLVQPDLDNEEKNSYIQMINTNTDTLLTLINDILDISMIETNQFSLTKQWFSVRQIMEELIAYFNMKSEKEIELKVIQDNSSTDLELFNDPIRIKQVLSNLLTNAIKFTNEGYVHFGWKTENNSVTFFVKDTGIGIEKEEIPKIFKSFYKIEKDTSVLYRGTGLGLALSNKILNQMGSTIEVESEPGKGSMFYFSLPLMPDKDS</sequence>
<evidence type="ECO:0000256" key="2">
    <source>
        <dbReference type="ARBA" id="ARBA00004236"/>
    </source>
</evidence>
<reference evidence="15 16" key="1">
    <citation type="submission" date="2019-03" db="EMBL/GenBank/DDBJ databases">
        <title>Genomic Encyclopedia of Type Strains, Phase IV (KMG-IV): sequencing the most valuable type-strain genomes for metagenomic binning, comparative biology and taxonomic classification.</title>
        <authorList>
            <person name="Goeker M."/>
        </authorList>
    </citation>
    <scope>NUCLEOTIDE SEQUENCE [LARGE SCALE GENOMIC DNA]</scope>
    <source>
        <strain evidence="15 16">DSM 24179</strain>
    </source>
</reference>
<dbReference type="SMART" id="SM00388">
    <property type="entry name" value="HisKA"/>
    <property type="match status" value="1"/>
</dbReference>